<evidence type="ECO:0000256" key="2">
    <source>
        <dbReference type="ARBA" id="ARBA00012438"/>
    </source>
</evidence>
<dbReference type="InterPro" id="IPR011623">
    <property type="entry name" value="7TMR_DISM_rcpt_extracell_dom1"/>
</dbReference>
<evidence type="ECO:0000313" key="12">
    <source>
        <dbReference type="EMBL" id="RED64939.1"/>
    </source>
</evidence>
<dbReference type="Proteomes" id="UP000256869">
    <property type="component" value="Unassembled WGS sequence"/>
</dbReference>
<keyword evidence="9" id="KW-1133">Transmembrane helix</keyword>
<dbReference type="InterPro" id="IPR001789">
    <property type="entry name" value="Sig_transdc_resp-reg_receiver"/>
</dbReference>
<dbReference type="Pfam" id="PF07695">
    <property type="entry name" value="7TMR-DISM_7TM"/>
    <property type="match status" value="1"/>
</dbReference>
<evidence type="ECO:0000259" key="10">
    <source>
        <dbReference type="PROSITE" id="PS50109"/>
    </source>
</evidence>
<dbReference type="InterPro" id="IPR003661">
    <property type="entry name" value="HisK_dim/P_dom"/>
</dbReference>
<evidence type="ECO:0000256" key="7">
    <source>
        <dbReference type="ARBA" id="ARBA00023012"/>
    </source>
</evidence>
<feature type="transmembrane region" description="Helical" evidence="9">
    <location>
        <begin position="376"/>
        <end position="398"/>
    </location>
</feature>
<feature type="domain" description="Response regulatory" evidence="11">
    <location>
        <begin position="692"/>
        <end position="809"/>
    </location>
</feature>
<dbReference type="AlphaFoldDB" id="A0A3D9ITU6"/>
<protein>
    <recommendedName>
        <fullName evidence="2">histidine kinase</fullName>
        <ecNumber evidence="2">2.7.13.3</ecNumber>
    </recommendedName>
</protein>
<evidence type="ECO:0000256" key="4">
    <source>
        <dbReference type="ARBA" id="ARBA00022741"/>
    </source>
</evidence>
<reference evidence="12 13" key="1">
    <citation type="submission" date="2018-07" db="EMBL/GenBank/DDBJ databases">
        <title>Genomic Encyclopedia of Type Strains, Phase III (KMG-III): the genomes of soil and plant-associated and newly described type strains.</title>
        <authorList>
            <person name="Whitman W."/>
        </authorList>
    </citation>
    <scope>NUCLEOTIDE SEQUENCE [LARGE SCALE GENOMIC DNA]</scope>
    <source>
        <strain evidence="12 13">CECT 8236</strain>
    </source>
</reference>
<keyword evidence="6" id="KW-0067">ATP-binding</keyword>
<dbReference type="Pfam" id="PF00512">
    <property type="entry name" value="HisKA"/>
    <property type="match status" value="1"/>
</dbReference>
<dbReference type="EMBL" id="QRDY01000002">
    <property type="protein sequence ID" value="RED64939.1"/>
    <property type="molecule type" value="Genomic_DNA"/>
</dbReference>
<dbReference type="InterPro" id="IPR005467">
    <property type="entry name" value="His_kinase_dom"/>
</dbReference>
<feature type="transmembrane region" description="Helical" evidence="9">
    <location>
        <begin position="322"/>
        <end position="340"/>
    </location>
</feature>
<keyword evidence="13" id="KW-1185">Reference proteome</keyword>
<dbReference type="CDD" id="cd17574">
    <property type="entry name" value="REC_OmpR"/>
    <property type="match status" value="1"/>
</dbReference>
<dbReference type="InterPro" id="IPR036890">
    <property type="entry name" value="HATPase_C_sf"/>
</dbReference>
<evidence type="ECO:0000256" key="1">
    <source>
        <dbReference type="ARBA" id="ARBA00000085"/>
    </source>
</evidence>
<dbReference type="PANTHER" id="PTHR34220">
    <property type="entry name" value="SENSOR HISTIDINE KINASE YPDA"/>
    <property type="match status" value="1"/>
</dbReference>
<keyword evidence="9" id="KW-0812">Transmembrane</keyword>
<dbReference type="SMART" id="SM00387">
    <property type="entry name" value="HATPase_c"/>
    <property type="match status" value="2"/>
</dbReference>
<keyword evidence="5 12" id="KW-0418">Kinase</keyword>
<keyword evidence="7" id="KW-0902">Two-component regulatory system</keyword>
<feature type="transmembrane region" description="Helical" evidence="9">
    <location>
        <begin position="346"/>
        <end position="364"/>
    </location>
</feature>
<organism evidence="12 13">
    <name type="scientific">Cohnella lupini</name>
    <dbReference type="NCBI Taxonomy" id="1294267"/>
    <lineage>
        <taxon>Bacteria</taxon>
        <taxon>Bacillati</taxon>
        <taxon>Bacillota</taxon>
        <taxon>Bacilli</taxon>
        <taxon>Bacillales</taxon>
        <taxon>Paenibacillaceae</taxon>
        <taxon>Cohnella</taxon>
    </lineage>
</organism>
<dbReference type="PANTHER" id="PTHR34220:SF7">
    <property type="entry name" value="SENSOR HISTIDINE KINASE YPDA"/>
    <property type="match status" value="1"/>
</dbReference>
<dbReference type="SMART" id="SM00388">
    <property type="entry name" value="HisKA"/>
    <property type="match status" value="1"/>
</dbReference>
<dbReference type="InterPro" id="IPR003594">
    <property type="entry name" value="HATPase_dom"/>
</dbReference>
<comment type="caution">
    <text evidence="12">The sequence shown here is derived from an EMBL/GenBank/DDBJ whole genome shotgun (WGS) entry which is preliminary data.</text>
</comment>
<dbReference type="Gene3D" id="3.30.565.10">
    <property type="entry name" value="Histidine kinase-like ATPase, C-terminal domain"/>
    <property type="match status" value="2"/>
</dbReference>
<evidence type="ECO:0000256" key="3">
    <source>
        <dbReference type="ARBA" id="ARBA00022679"/>
    </source>
</evidence>
<dbReference type="PROSITE" id="PS50110">
    <property type="entry name" value="RESPONSE_REGULATORY"/>
    <property type="match status" value="1"/>
</dbReference>
<feature type="transmembrane region" description="Helical" evidence="9">
    <location>
        <begin position="290"/>
        <end position="310"/>
    </location>
</feature>
<keyword evidence="3" id="KW-0808">Transferase</keyword>
<dbReference type="InterPro" id="IPR036097">
    <property type="entry name" value="HisK_dim/P_sf"/>
</dbReference>
<keyword evidence="9" id="KW-0472">Membrane</keyword>
<sequence length="1022" mass="115304">MSPKDRTNRRKNSGEPMKWKTCSILIAFVIVYSLRFYWQYGLDRELPQAKAGVLDLSGWDAQSGKVVSLRGDWLFVPGKFIAPEAGQLLGNIEGERELKVPGAWDRELGEERSTTYGFGTYRLRILLPDNTAGKYGIRAQVIRTAHKLYVNGELLGQKGEPGADAASSRPRVSPYIVSFSTDMKEAEIVIQASNFHYGRLGGIFDDIQFGSAESINRYGEIQLVGNNLLMGFYAMSGLFFIILYLFRRISRELLYFSSFFWMSLLFWSTHEERLLFWLLPGIDYEWQTKLQSLPSLGLFLFLFLFVRALFPRIGNRKLDKFAVGLTLATACLVLFTQVDFYSRFELVMISVDGVLLFYSFYILIRGSFKSNNDFVFSAIAAICILMESFMQGIFYMGFVPDRGFPPIERIGFIVSMAMLIAKRFFTNMEQVEIMSKRLLLADRLKNDFLVNTSNEIRVPLHGLINLAQIMIDEGGLKETRQEERLSLMVSTGRRLVHLLNDILDLSKINDSGVELSLRPVDVRMTINGVLEVMRYMTDKAAVNFVNLTEPGIPYVQADEQRLMQILFNLLHYTVKSGAEGIIPVKAEFKGGPKEVVVTIDALFQGNVPNNELPEAELNLNISRKLIELHGGTFAEHTSRHSGMELRFTLPLSDNQEVVLSELTRGNPEAEEELYSMVAATAAPSDLPIDAPKVLIVDDDPVNLKIMEELLALEGLKVTAVMDGIEGLKAWERGTDWDLVVLDVMLPGMSGYDLCRQIRSRNSFYDLPVLFLTSRIQPADLLVGFDAGANDYVTQPIDASEFRARTRTLLRMKQSIRDQLHMEMALIQAQIKPHFLYNTLNTIASLSEIDPEKTRELLNDFGSYLRSSFDMRNLDKKVPFSKEWTLVESYLQIEQARFGNRMKVTTALPDNLQFGIPPLSIQPIVENALRHGILPRFEGGNLLIAVSEEVGGYRIIVRDDGVGFASDKIEAVLSGTYRSGIGLLNVHRRLLNTFGEGLIIESKEGLGTEVSFRIPAAKEETEL</sequence>
<keyword evidence="8" id="KW-0597">Phosphoprotein</keyword>
<comment type="catalytic activity">
    <reaction evidence="1">
        <text>ATP + protein L-histidine = ADP + protein N-phospho-L-histidine.</text>
        <dbReference type="EC" id="2.7.13.3"/>
    </reaction>
</comment>
<evidence type="ECO:0000256" key="6">
    <source>
        <dbReference type="ARBA" id="ARBA00022840"/>
    </source>
</evidence>
<dbReference type="Pfam" id="PF00072">
    <property type="entry name" value="Response_reg"/>
    <property type="match status" value="1"/>
</dbReference>
<feature type="modified residue" description="4-aspartylphosphate" evidence="8">
    <location>
        <position position="742"/>
    </location>
</feature>
<dbReference type="SMART" id="SM00448">
    <property type="entry name" value="REC"/>
    <property type="match status" value="1"/>
</dbReference>
<feature type="transmembrane region" description="Helical" evidence="9">
    <location>
        <begin position="228"/>
        <end position="246"/>
    </location>
</feature>
<dbReference type="InterPro" id="IPR050640">
    <property type="entry name" value="Bact_2-comp_sensor_kinase"/>
</dbReference>
<dbReference type="GO" id="GO:0000155">
    <property type="term" value="F:phosphorelay sensor kinase activity"/>
    <property type="evidence" value="ECO:0007669"/>
    <property type="project" value="InterPro"/>
</dbReference>
<feature type="transmembrane region" description="Helical" evidence="9">
    <location>
        <begin position="21"/>
        <end position="38"/>
    </location>
</feature>
<dbReference type="PROSITE" id="PS50109">
    <property type="entry name" value="HIS_KIN"/>
    <property type="match status" value="1"/>
</dbReference>
<gene>
    <name evidence="12" type="ORF">DFP95_102361</name>
</gene>
<dbReference type="Gene3D" id="2.60.120.260">
    <property type="entry name" value="Galactose-binding domain-like"/>
    <property type="match status" value="1"/>
</dbReference>
<evidence type="ECO:0000256" key="5">
    <source>
        <dbReference type="ARBA" id="ARBA00022777"/>
    </source>
</evidence>
<dbReference type="EC" id="2.7.13.3" evidence="2"/>
<dbReference type="InterPro" id="IPR010559">
    <property type="entry name" value="Sig_transdc_His_kin_internal"/>
</dbReference>
<accession>A0A3D9ITU6</accession>
<dbReference type="SUPFAM" id="SSF47384">
    <property type="entry name" value="Homodimeric domain of signal transducing histidine kinase"/>
    <property type="match status" value="1"/>
</dbReference>
<dbReference type="Gene3D" id="1.10.287.130">
    <property type="match status" value="1"/>
</dbReference>
<keyword evidence="4" id="KW-0547">Nucleotide-binding</keyword>
<dbReference type="OrthoDB" id="9809348at2"/>
<evidence type="ECO:0000259" key="11">
    <source>
        <dbReference type="PROSITE" id="PS50110"/>
    </source>
</evidence>
<dbReference type="SUPFAM" id="SSF52172">
    <property type="entry name" value="CheY-like"/>
    <property type="match status" value="1"/>
</dbReference>
<dbReference type="Gene3D" id="3.40.50.2300">
    <property type="match status" value="1"/>
</dbReference>
<dbReference type="GO" id="GO:0005524">
    <property type="term" value="F:ATP binding"/>
    <property type="evidence" value="ECO:0007669"/>
    <property type="project" value="UniProtKB-KW"/>
</dbReference>
<proteinExistence type="predicted"/>
<evidence type="ECO:0000313" key="13">
    <source>
        <dbReference type="Proteomes" id="UP000256869"/>
    </source>
</evidence>
<dbReference type="CDD" id="cd00082">
    <property type="entry name" value="HisKA"/>
    <property type="match status" value="1"/>
</dbReference>
<dbReference type="GO" id="GO:0016020">
    <property type="term" value="C:membrane"/>
    <property type="evidence" value="ECO:0007669"/>
    <property type="project" value="InterPro"/>
</dbReference>
<dbReference type="InterPro" id="IPR011006">
    <property type="entry name" value="CheY-like_superfamily"/>
</dbReference>
<feature type="transmembrane region" description="Helical" evidence="9">
    <location>
        <begin position="253"/>
        <end position="270"/>
    </location>
</feature>
<dbReference type="Pfam" id="PF02518">
    <property type="entry name" value="HATPase_c"/>
    <property type="match status" value="1"/>
</dbReference>
<feature type="domain" description="Histidine kinase" evidence="10">
    <location>
        <begin position="451"/>
        <end position="653"/>
    </location>
</feature>
<name>A0A3D9ITU6_9BACL</name>
<dbReference type="SUPFAM" id="SSF55874">
    <property type="entry name" value="ATPase domain of HSP90 chaperone/DNA topoisomerase II/histidine kinase"/>
    <property type="match status" value="2"/>
</dbReference>
<evidence type="ECO:0000256" key="9">
    <source>
        <dbReference type="SAM" id="Phobius"/>
    </source>
</evidence>
<evidence type="ECO:0000256" key="8">
    <source>
        <dbReference type="PROSITE-ProRule" id="PRU00169"/>
    </source>
</evidence>
<dbReference type="Pfam" id="PF06580">
    <property type="entry name" value="His_kinase"/>
    <property type="match status" value="1"/>
</dbReference>